<dbReference type="GO" id="GO:0009117">
    <property type="term" value="P:nucleotide metabolic process"/>
    <property type="evidence" value="ECO:0007669"/>
    <property type="project" value="UniProtKB-UniRule"/>
</dbReference>
<dbReference type="Gene3D" id="3.30.70.1250">
    <property type="entry name" value="Phosphopentomutase"/>
    <property type="match status" value="1"/>
</dbReference>
<dbReference type="InterPro" id="IPR017850">
    <property type="entry name" value="Alkaline_phosphatase_core_sf"/>
</dbReference>
<dbReference type="GO" id="GO:0000287">
    <property type="term" value="F:magnesium ion binding"/>
    <property type="evidence" value="ECO:0007669"/>
    <property type="project" value="UniProtKB-UniRule"/>
</dbReference>
<comment type="catalytic activity">
    <reaction evidence="6">
        <text>2-deoxy-alpha-D-ribose 1-phosphate = 2-deoxy-D-ribose 5-phosphate</text>
        <dbReference type="Rhea" id="RHEA:27658"/>
        <dbReference type="ChEBI" id="CHEBI:57259"/>
        <dbReference type="ChEBI" id="CHEBI:62877"/>
        <dbReference type="EC" id="5.4.2.7"/>
    </reaction>
</comment>
<dbReference type="RefSeq" id="WP_184744180.1">
    <property type="nucleotide sequence ID" value="NZ_JACHGJ010000001.1"/>
</dbReference>
<evidence type="ECO:0000256" key="2">
    <source>
        <dbReference type="ARBA" id="ARBA00022490"/>
    </source>
</evidence>
<dbReference type="GO" id="GO:0008973">
    <property type="term" value="F:phosphopentomutase activity"/>
    <property type="evidence" value="ECO:0007669"/>
    <property type="project" value="UniProtKB-UniRule"/>
</dbReference>
<comment type="similarity">
    <text evidence="1 6">Belongs to the phosphopentomutase family.</text>
</comment>
<comment type="cofactor">
    <cofactor evidence="6">
        <name>Mn(2+)</name>
        <dbReference type="ChEBI" id="CHEBI:29035"/>
    </cofactor>
    <text evidence="6">Binds 2 manganese ions.</text>
</comment>
<gene>
    <name evidence="6" type="primary">deoB</name>
    <name evidence="9" type="ORF">HNR50_000844</name>
</gene>
<comment type="caution">
    <text evidence="9">The sequence shown here is derived from an EMBL/GenBank/DDBJ whole genome shotgun (WGS) entry which is preliminary data.</text>
</comment>
<evidence type="ECO:0000256" key="1">
    <source>
        <dbReference type="ARBA" id="ARBA00010373"/>
    </source>
</evidence>
<proteinExistence type="inferred from homology"/>
<feature type="binding site" evidence="6">
    <location>
        <position position="337"/>
    </location>
    <ligand>
        <name>Mn(2+)</name>
        <dbReference type="ChEBI" id="CHEBI:29035"/>
        <label>1</label>
    </ligand>
</feature>
<protein>
    <recommendedName>
        <fullName evidence="6 7">Phosphopentomutase</fullName>
        <ecNumber evidence="6 7">5.4.2.7</ecNumber>
    </recommendedName>
    <alternativeName>
        <fullName evidence="6">Phosphodeoxyribomutase</fullName>
    </alternativeName>
</protein>
<dbReference type="FunFam" id="3.30.70.1250:FF:000001">
    <property type="entry name" value="Phosphopentomutase"/>
    <property type="match status" value="1"/>
</dbReference>
<feature type="binding site" evidence="6">
    <location>
        <position position="301"/>
    </location>
    <ligand>
        <name>Mn(2+)</name>
        <dbReference type="ChEBI" id="CHEBI:29035"/>
        <label>2</label>
    </ligand>
</feature>
<feature type="domain" description="Metalloenzyme" evidence="8">
    <location>
        <begin position="6"/>
        <end position="387"/>
    </location>
</feature>
<dbReference type="GO" id="GO:0030145">
    <property type="term" value="F:manganese ion binding"/>
    <property type="evidence" value="ECO:0007669"/>
    <property type="project" value="UniProtKB-UniRule"/>
</dbReference>
<evidence type="ECO:0000256" key="5">
    <source>
        <dbReference type="ARBA" id="ARBA00023235"/>
    </source>
</evidence>
<evidence type="ECO:0000259" key="8">
    <source>
        <dbReference type="Pfam" id="PF01676"/>
    </source>
</evidence>
<evidence type="ECO:0000313" key="10">
    <source>
        <dbReference type="Proteomes" id="UP000587760"/>
    </source>
</evidence>
<name>A0A841R755_9SPIO</name>
<evidence type="ECO:0000256" key="4">
    <source>
        <dbReference type="ARBA" id="ARBA00023211"/>
    </source>
</evidence>
<dbReference type="NCBIfam" id="TIGR01696">
    <property type="entry name" value="deoB"/>
    <property type="match status" value="1"/>
</dbReference>
<dbReference type="Gene3D" id="3.40.720.10">
    <property type="entry name" value="Alkaline Phosphatase, subunit A"/>
    <property type="match status" value="1"/>
</dbReference>
<dbReference type="PANTHER" id="PTHR21110:SF0">
    <property type="entry name" value="PHOSPHOPENTOMUTASE"/>
    <property type="match status" value="1"/>
</dbReference>
<feature type="binding site" evidence="6">
    <location>
        <position position="338"/>
    </location>
    <ligand>
        <name>Mn(2+)</name>
        <dbReference type="ChEBI" id="CHEBI:29035"/>
        <label>1</label>
    </ligand>
</feature>
<comment type="function">
    <text evidence="6">Isomerase that catalyzes the conversion of deoxy-ribose 1-phosphate (dRib-1-P) and ribose 1-phosphate (Rib-1-P) to deoxy-ribose 5-phosphate (dRib-5-P) and ribose 5-phosphate (Rib-5-P), respectively.</text>
</comment>
<dbReference type="GO" id="GO:0043094">
    <property type="term" value="P:metabolic compound salvage"/>
    <property type="evidence" value="ECO:0007669"/>
    <property type="project" value="UniProtKB-UniRule"/>
</dbReference>
<keyword evidence="5 6" id="KW-0413">Isomerase</keyword>
<reference evidence="9 10" key="1">
    <citation type="submission" date="2020-08" db="EMBL/GenBank/DDBJ databases">
        <title>Genomic Encyclopedia of Type Strains, Phase IV (KMG-IV): sequencing the most valuable type-strain genomes for metagenomic binning, comparative biology and taxonomic classification.</title>
        <authorList>
            <person name="Goeker M."/>
        </authorList>
    </citation>
    <scope>NUCLEOTIDE SEQUENCE [LARGE SCALE GENOMIC DNA]</scope>
    <source>
        <strain evidence="9 10">DSM 2461</strain>
    </source>
</reference>
<sequence>MSDKAKRATVLVIDSFGIGELPDAGDFGDTGANTALHICENVPGSKWPVLRKMGLGNGSELLGNTLPGCEPVDKPLASWGVMKEVSPGKDTTTGHWELAGLQLEKSFTVFPSAFPSFPEKLVNDFIEQTGCKGVLGNKAASGTEIIAELGEEHLKTGYPIIYTSGDSVFQIAAHNDIYKIDKLYEMCEIARKLCDQYYVGRVIARPFDGKPGEFFRTKERHDYSIALPGDTILDHLQKNGVETVAVGKIGSIFDEQGIDVSYHDAGNPACLARTEEIFSSRPEKDQFVFVNLVDTDMVYGHRRDPQGYCDAVSAIDQRLEGLMDKMGDEDLLIITADHGCDPTYKGTDHTREHIPLLIYGKNRKVRNLGIRETFADTAQTLAAFFGAPVVENGSDMLV</sequence>
<dbReference type="UniPathway" id="UPA00087">
    <property type="reaction ID" value="UER00173"/>
</dbReference>
<keyword evidence="4 6" id="KW-0464">Manganese</keyword>
<dbReference type="GO" id="GO:0005829">
    <property type="term" value="C:cytosol"/>
    <property type="evidence" value="ECO:0007669"/>
    <property type="project" value="TreeGrafter"/>
</dbReference>
<evidence type="ECO:0000256" key="7">
    <source>
        <dbReference type="NCBIfam" id="TIGR01696"/>
    </source>
</evidence>
<feature type="binding site" evidence="6">
    <location>
        <position position="296"/>
    </location>
    <ligand>
        <name>Mn(2+)</name>
        <dbReference type="ChEBI" id="CHEBI:29035"/>
        <label>2</label>
    </ligand>
</feature>
<dbReference type="PANTHER" id="PTHR21110">
    <property type="entry name" value="PHOSPHOPENTOMUTASE"/>
    <property type="match status" value="1"/>
</dbReference>
<dbReference type="InterPro" id="IPR006124">
    <property type="entry name" value="Metalloenzyme"/>
</dbReference>
<organism evidence="9 10">
    <name type="scientific">Spirochaeta isovalerica</name>
    <dbReference type="NCBI Taxonomy" id="150"/>
    <lineage>
        <taxon>Bacteria</taxon>
        <taxon>Pseudomonadati</taxon>
        <taxon>Spirochaetota</taxon>
        <taxon>Spirochaetia</taxon>
        <taxon>Spirochaetales</taxon>
        <taxon>Spirochaetaceae</taxon>
        <taxon>Spirochaeta</taxon>
    </lineage>
</organism>
<keyword evidence="3 6" id="KW-0479">Metal-binding</keyword>
<keyword evidence="10" id="KW-1185">Reference proteome</keyword>
<comment type="subcellular location">
    <subcellularLocation>
        <location evidence="6">Cytoplasm</location>
    </subcellularLocation>
</comment>
<comment type="pathway">
    <text evidence="6">Carbohydrate degradation; 2-deoxy-D-ribose 1-phosphate degradation; D-glyceraldehyde 3-phosphate and acetaldehyde from 2-deoxy-alpha-D-ribose 1-phosphate: step 1/2.</text>
</comment>
<dbReference type="InterPro" id="IPR024052">
    <property type="entry name" value="Phosphopentomutase_DeoB_cap_sf"/>
</dbReference>
<evidence type="ECO:0000256" key="3">
    <source>
        <dbReference type="ARBA" id="ARBA00022723"/>
    </source>
</evidence>
<dbReference type="EMBL" id="JACHGJ010000001">
    <property type="protein sequence ID" value="MBB6479211.1"/>
    <property type="molecule type" value="Genomic_DNA"/>
</dbReference>
<dbReference type="AlphaFoldDB" id="A0A841R755"/>
<dbReference type="CDD" id="cd16009">
    <property type="entry name" value="PPM"/>
    <property type="match status" value="1"/>
</dbReference>
<accession>A0A841R755</accession>
<dbReference type="SUPFAM" id="SSF53649">
    <property type="entry name" value="Alkaline phosphatase-like"/>
    <property type="match status" value="1"/>
</dbReference>
<keyword evidence="2 6" id="KW-0963">Cytoplasm</keyword>
<comment type="catalytic activity">
    <reaction evidence="6">
        <text>alpha-D-ribose 1-phosphate = D-ribose 5-phosphate</text>
        <dbReference type="Rhea" id="RHEA:18793"/>
        <dbReference type="ChEBI" id="CHEBI:57720"/>
        <dbReference type="ChEBI" id="CHEBI:78346"/>
        <dbReference type="EC" id="5.4.2.7"/>
    </reaction>
</comment>
<dbReference type="HAMAP" id="MF_00740">
    <property type="entry name" value="Phosphopentomut"/>
    <property type="match status" value="1"/>
</dbReference>
<dbReference type="SUPFAM" id="SSF143856">
    <property type="entry name" value="DeoB insert domain-like"/>
    <property type="match status" value="1"/>
</dbReference>
<dbReference type="PIRSF" id="PIRSF001491">
    <property type="entry name" value="Ppentomutase"/>
    <property type="match status" value="1"/>
</dbReference>
<dbReference type="EC" id="5.4.2.7" evidence="6 7"/>
<feature type="binding site" evidence="6">
    <location>
        <position position="14"/>
    </location>
    <ligand>
        <name>Mn(2+)</name>
        <dbReference type="ChEBI" id="CHEBI:29035"/>
        <label>1</label>
    </ligand>
</feature>
<dbReference type="InterPro" id="IPR010045">
    <property type="entry name" value="DeoB"/>
</dbReference>
<evidence type="ECO:0000313" key="9">
    <source>
        <dbReference type="EMBL" id="MBB6479211.1"/>
    </source>
</evidence>
<evidence type="ECO:0000256" key="6">
    <source>
        <dbReference type="HAMAP-Rule" id="MF_00740"/>
    </source>
</evidence>
<dbReference type="GO" id="GO:0006015">
    <property type="term" value="P:5-phosphoribose 1-diphosphate biosynthetic process"/>
    <property type="evidence" value="ECO:0007669"/>
    <property type="project" value="UniProtKB-UniPathway"/>
</dbReference>
<dbReference type="GO" id="GO:0006018">
    <property type="term" value="P:2-deoxyribose 1-phosphate catabolic process"/>
    <property type="evidence" value="ECO:0007669"/>
    <property type="project" value="UniProtKB-UniRule"/>
</dbReference>
<feature type="binding site" evidence="6">
    <location>
        <position position="349"/>
    </location>
    <ligand>
        <name>Mn(2+)</name>
        <dbReference type="ChEBI" id="CHEBI:29035"/>
        <label>2</label>
    </ligand>
</feature>
<dbReference type="Pfam" id="PF01676">
    <property type="entry name" value="Metalloenzyme"/>
    <property type="match status" value="1"/>
</dbReference>
<dbReference type="Proteomes" id="UP000587760">
    <property type="component" value="Unassembled WGS sequence"/>
</dbReference>
<dbReference type="NCBIfam" id="NF003766">
    <property type="entry name" value="PRK05362.1"/>
    <property type="match status" value="1"/>
</dbReference>